<dbReference type="Gene3D" id="3.10.450.40">
    <property type="match status" value="1"/>
</dbReference>
<evidence type="ECO:0000259" key="1">
    <source>
        <dbReference type="Pfam" id="PF04965"/>
    </source>
</evidence>
<dbReference type="SUPFAM" id="SSF160719">
    <property type="entry name" value="gpW/gp25-like"/>
    <property type="match status" value="1"/>
</dbReference>
<keyword evidence="3" id="KW-1185">Reference proteome</keyword>
<dbReference type="Pfam" id="PF04965">
    <property type="entry name" value="GPW_gp25"/>
    <property type="match status" value="1"/>
</dbReference>
<evidence type="ECO:0000313" key="2">
    <source>
        <dbReference type="EMBL" id="MBC6993253.1"/>
    </source>
</evidence>
<proteinExistence type="predicted"/>
<name>A0A923T7U4_9BACT</name>
<comment type="caution">
    <text evidence="2">The sequence shown here is derived from an EMBL/GenBank/DDBJ whole genome shotgun (WGS) entry which is preliminary data.</text>
</comment>
<dbReference type="InterPro" id="IPR007048">
    <property type="entry name" value="IraD/Gp25-like"/>
</dbReference>
<protein>
    <submittedName>
        <fullName evidence="2">GPW/gp25 family protein</fullName>
    </submittedName>
</protein>
<dbReference type="RefSeq" id="WP_187465369.1">
    <property type="nucleotide sequence ID" value="NZ_JACSIT010000061.1"/>
</dbReference>
<reference evidence="2" key="1">
    <citation type="submission" date="2020-08" db="EMBL/GenBank/DDBJ databases">
        <title>Lewinella bacteria from marine environments.</title>
        <authorList>
            <person name="Zhong Y."/>
        </authorList>
    </citation>
    <scope>NUCLEOTIDE SEQUENCE</scope>
    <source>
        <strain evidence="2">KCTC 42187</strain>
    </source>
</reference>
<feature type="domain" description="IraD/Gp25-like" evidence="1">
    <location>
        <begin position="28"/>
        <end position="117"/>
    </location>
</feature>
<accession>A0A923T7U4</accession>
<evidence type="ECO:0000313" key="3">
    <source>
        <dbReference type="Proteomes" id="UP000650081"/>
    </source>
</evidence>
<sequence>MEKAFLGIGWSFPPAFPRESGTVALSAGTQDIEESLRILIGTLPGERVMLPEYGASVRDLLFESMDTGTQTLLFDRMKTAILRFEPRIEVLELSLDNRFLTEGRIELRLDYRVRATNSRFNFVYPFYLAEGSQVETP</sequence>
<dbReference type="EMBL" id="JACSIT010000061">
    <property type="protein sequence ID" value="MBC6993253.1"/>
    <property type="molecule type" value="Genomic_DNA"/>
</dbReference>
<organism evidence="2 3">
    <name type="scientific">Neolewinella lacunae</name>
    <dbReference type="NCBI Taxonomy" id="1517758"/>
    <lineage>
        <taxon>Bacteria</taxon>
        <taxon>Pseudomonadati</taxon>
        <taxon>Bacteroidota</taxon>
        <taxon>Saprospiria</taxon>
        <taxon>Saprospirales</taxon>
        <taxon>Lewinellaceae</taxon>
        <taxon>Neolewinella</taxon>
    </lineage>
</organism>
<gene>
    <name evidence="2" type="ORF">H9S92_03700</name>
</gene>
<dbReference type="Proteomes" id="UP000650081">
    <property type="component" value="Unassembled WGS sequence"/>
</dbReference>
<dbReference type="AlphaFoldDB" id="A0A923T7U4"/>